<name>A0A5M6CYA6_9BACT</name>
<dbReference type="GO" id="GO:0006282">
    <property type="term" value="P:regulation of DNA repair"/>
    <property type="evidence" value="ECO:0007669"/>
    <property type="project" value="InterPro"/>
</dbReference>
<dbReference type="RefSeq" id="WP_150079485.1">
    <property type="nucleotide sequence ID" value="NZ_VWOX01000023.1"/>
</dbReference>
<dbReference type="Pfam" id="PF05028">
    <property type="entry name" value="PARG_cat_C"/>
    <property type="match status" value="1"/>
</dbReference>
<sequence>MRSADRSLSTIQCEGTMEALERYEFDAQWLVSHFPPEVHDANKRIVFDMACSAGSEHSGTVSFSRWREQDLPETMTRVAERPALELDDAFSSYPASPPDQVEWHLNFAHHHLFIAYGGPLFAQDEMQVAEHPALASLRHAVIDAGGTPMTVKDGAATPVCIMGVHRRCAVATEPNASAGRPYGLYGNAFARASPDTIRRAVSVLDPPTISNVLAMEAPVCGHGQYTLQQIRSILAATLTGFRAAVLESTRSVSPTVKTVIHTGYWGCGAYGGNRRLMPLLQLISACAAGVDRFVFHSGGDASGYQYALEVLDSILPAGQSVSTNSLCDQIEDFGFQWGVSDGN</sequence>
<comment type="caution">
    <text evidence="2">The sequence shown here is derived from an EMBL/GenBank/DDBJ whole genome shotgun (WGS) entry which is preliminary data.</text>
</comment>
<evidence type="ECO:0000259" key="1">
    <source>
        <dbReference type="Pfam" id="PF05028"/>
    </source>
</evidence>
<dbReference type="Proteomes" id="UP000324479">
    <property type="component" value="Unassembled WGS sequence"/>
</dbReference>
<protein>
    <recommendedName>
        <fullName evidence="1">PARG catalytic Macro domain-containing protein</fullName>
    </recommendedName>
</protein>
<proteinExistence type="predicted"/>
<keyword evidence="3" id="KW-1185">Reference proteome</keyword>
<organism evidence="2 3">
    <name type="scientific">Roseiconus nitratireducens</name>
    <dbReference type="NCBI Taxonomy" id="2605748"/>
    <lineage>
        <taxon>Bacteria</taxon>
        <taxon>Pseudomonadati</taxon>
        <taxon>Planctomycetota</taxon>
        <taxon>Planctomycetia</taxon>
        <taxon>Pirellulales</taxon>
        <taxon>Pirellulaceae</taxon>
        <taxon>Roseiconus</taxon>
    </lineage>
</organism>
<gene>
    <name evidence="2" type="ORF">FYK55_25565</name>
</gene>
<dbReference type="InterPro" id="IPR046372">
    <property type="entry name" value="PARG_cat_C"/>
</dbReference>
<evidence type="ECO:0000313" key="2">
    <source>
        <dbReference type="EMBL" id="KAA5538972.1"/>
    </source>
</evidence>
<reference evidence="2 3" key="1">
    <citation type="submission" date="2019-08" db="EMBL/GenBank/DDBJ databases">
        <authorList>
            <person name="Dhanesh K."/>
            <person name="Kumar G."/>
            <person name="Sasikala C."/>
            <person name="Venkata Ramana C."/>
        </authorList>
    </citation>
    <scope>NUCLEOTIDE SEQUENCE [LARGE SCALE GENOMIC DNA]</scope>
    <source>
        <strain evidence="2 3">JC645</strain>
    </source>
</reference>
<evidence type="ECO:0000313" key="3">
    <source>
        <dbReference type="Proteomes" id="UP000324479"/>
    </source>
</evidence>
<dbReference type="AlphaFoldDB" id="A0A5M6CYA6"/>
<accession>A0A5M6CYA6</accession>
<feature type="domain" description="PARG catalytic Macro" evidence="1">
    <location>
        <begin position="211"/>
        <end position="300"/>
    </location>
</feature>
<dbReference type="GO" id="GO:0004649">
    <property type="term" value="F:poly(ADP-ribose) glycohydrolase activity"/>
    <property type="evidence" value="ECO:0007669"/>
    <property type="project" value="InterPro"/>
</dbReference>
<dbReference type="EMBL" id="VWOX01000023">
    <property type="protein sequence ID" value="KAA5538972.1"/>
    <property type="molecule type" value="Genomic_DNA"/>
</dbReference>